<evidence type="ECO:0000313" key="2">
    <source>
        <dbReference type="Proteomes" id="UP000183557"/>
    </source>
</evidence>
<name>A0A1I3RAT9_HALDA</name>
<sequence length="140" mass="15799">MGFNKNPTSKGKEKIEEQQVIYDEIINSLLQDKMDLEAIAREYKSLYESVTISDKDIEYLQSTVQQVVELLSSTSPKVSAQQESFNVLINLINKDTLKTMQLLGFNYKEAIGIPLTEVCANAIHTKIGGNNKTSNQRKKK</sequence>
<evidence type="ECO:0000313" key="1">
    <source>
        <dbReference type="EMBL" id="SFJ43774.1"/>
    </source>
</evidence>
<dbReference type="OrthoDB" id="2606754at2"/>
<accession>A0A1I3RAT9</accession>
<organism evidence="1 2">
    <name type="scientific">Halobacillus dabanensis</name>
    <dbReference type="NCBI Taxonomy" id="240302"/>
    <lineage>
        <taxon>Bacteria</taxon>
        <taxon>Bacillati</taxon>
        <taxon>Bacillota</taxon>
        <taxon>Bacilli</taxon>
        <taxon>Bacillales</taxon>
        <taxon>Bacillaceae</taxon>
        <taxon>Halobacillus</taxon>
    </lineage>
</organism>
<dbReference type="AlphaFoldDB" id="A0A1I3RAT9"/>
<dbReference type="RefSeq" id="WP_075035272.1">
    <property type="nucleotide sequence ID" value="NZ_FOSB01000002.1"/>
</dbReference>
<proteinExistence type="predicted"/>
<reference evidence="2" key="1">
    <citation type="submission" date="2016-10" db="EMBL/GenBank/DDBJ databases">
        <authorList>
            <person name="Varghese N."/>
            <person name="Submissions S."/>
        </authorList>
    </citation>
    <scope>NUCLEOTIDE SEQUENCE [LARGE SCALE GENOMIC DNA]</scope>
    <source>
        <strain evidence="2">CGMCC 1.3704</strain>
    </source>
</reference>
<gene>
    <name evidence="1" type="ORF">SAMN04487936_102170</name>
</gene>
<keyword evidence="2" id="KW-1185">Reference proteome</keyword>
<dbReference type="Proteomes" id="UP000183557">
    <property type="component" value="Unassembled WGS sequence"/>
</dbReference>
<protein>
    <submittedName>
        <fullName evidence="1">Uncharacterized protein</fullName>
    </submittedName>
</protein>
<dbReference type="EMBL" id="FOSB01000002">
    <property type="protein sequence ID" value="SFJ43774.1"/>
    <property type="molecule type" value="Genomic_DNA"/>
</dbReference>